<dbReference type="PANTHER" id="PTHR11895">
    <property type="entry name" value="TRANSAMIDASE"/>
    <property type="match status" value="1"/>
</dbReference>
<dbReference type="InterPro" id="IPR020556">
    <property type="entry name" value="Amidase_CS"/>
</dbReference>
<proteinExistence type="predicted"/>
<dbReference type="SUPFAM" id="SSF75304">
    <property type="entry name" value="Amidase signature (AS) enzymes"/>
    <property type="match status" value="1"/>
</dbReference>
<dbReference type="InterPro" id="IPR000120">
    <property type="entry name" value="Amidase"/>
</dbReference>
<reference evidence="4" key="1">
    <citation type="journal article" date="2019" name="Int. J. Syst. Evol. Microbiol.">
        <title>The Global Catalogue of Microorganisms (GCM) 10K type strain sequencing project: providing services to taxonomists for standard genome sequencing and annotation.</title>
        <authorList>
            <consortium name="The Broad Institute Genomics Platform"/>
            <consortium name="The Broad Institute Genome Sequencing Center for Infectious Disease"/>
            <person name="Wu L."/>
            <person name="Ma J."/>
        </authorList>
    </citation>
    <scope>NUCLEOTIDE SEQUENCE [LARGE SCALE GENOMIC DNA]</scope>
    <source>
        <strain evidence="4">CCM 7043</strain>
    </source>
</reference>
<keyword evidence="4" id="KW-1185">Reference proteome</keyword>
<dbReference type="InterPro" id="IPR036291">
    <property type="entry name" value="NAD(P)-bd_dom_sf"/>
</dbReference>
<protein>
    <submittedName>
        <fullName evidence="3">Amidase family protein</fullName>
    </submittedName>
</protein>
<organism evidence="3 4">
    <name type="scientific">Pseudonocardia yunnanensis</name>
    <dbReference type="NCBI Taxonomy" id="58107"/>
    <lineage>
        <taxon>Bacteria</taxon>
        <taxon>Bacillati</taxon>
        <taxon>Actinomycetota</taxon>
        <taxon>Actinomycetes</taxon>
        <taxon>Pseudonocardiales</taxon>
        <taxon>Pseudonocardiaceae</taxon>
        <taxon>Pseudonocardia</taxon>
    </lineage>
</organism>
<dbReference type="SUPFAM" id="SSF51735">
    <property type="entry name" value="NAD(P)-binding Rossmann-fold domains"/>
    <property type="match status" value="1"/>
</dbReference>
<sequence length="711" mass="73038">MKFTVIGSGAIGGTVGAHLSESGHRVLLCDADPEHVAAINAGGLRITGPVGEFTVRAPAVLPEGLPELIDGVVLVAVKGHHTAAAVEVLRDRLAPDAVVVSMQNGLTADLLSEVVGRDRLLVCFVNFGADLMAPGTVMQGNVGTFRIGELDGRMTDRLREIADALPYAEATDNILGYLWAKEAYGAMLFAGAVSDLSIADSLEDPRFQPLMLAIAREVLAQAPVTPMAFDGFDPADLPGSLRRLVTFNRGSAKSHSGIYRDLAVRNRRTEVDVQLGPLTGPLTGYVAELIRAIERGERVCEVANLELLAAYERLERLGRPLHAVVAALPAPPRAKSGPLHGMSVAVKDIIDVAGSPRGNGNPHDMAGTPAGSDATAVAAMRAAGADVFALATLLEYAAGAPHPDLPEAMNPARPDRTAGGSSGGSAALVAAGVCPAALGTDTGGSIRIPAAYCGIVGLKPTVGLVSVEGVTPLSPTLDHVGVLAASVADTAAVLAALTGTAFSLPSGVPARPHRLGVLTDQLADPRLDPELAAITRAALDRLRVAGMITADRDGTVLAELAACLEDILLVEAWQVHEPVISGPDADPGRIGATTLRLLRSAAEVAPGRRDSALARRAALRPAGERLLDGVDVLVGPAVPYPAPERTPPIDTPEGEIEGIFTAPYNVSGQPAIVVPCGLTADGLPVGLQLAARSGDDVGLLRAAAAVEVALS</sequence>
<feature type="domain" description="Amidase" evidence="1">
    <location>
        <begin position="334"/>
        <end position="700"/>
    </location>
</feature>
<dbReference type="InterPro" id="IPR023631">
    <property type="entry name" value="Amidase_dom"/>
</dbReference>
<dbReference type="RefSeq" id="WP_344724038.1">
    <property type="nucleotide sequence ID" value="NZ_BAAAUS010000024.1"/>
</dbReference>
<dbReference type="Pfam" id="PF01425">
    <property type="entry name" value="Amidase"/>
    <property type="match status" value="1"/>
</dbReference>
<dbReference type="PROSITE" id="PS00571">
    <property type="entry name" value="AMIDASES"/>
    <property type="match status" value="1"/>
</dbReference>
<evidence type="ECO:0000313" key="4">
    <source>
        <dbReference type="Proteomes" id="UP001597114"/>
    </source>
</evidence>
<dbReference type="InterPro" id="IPR013332">
    <property type="entry name" value="KPR_N"/>
</dbReference>
<evidence type="ECO:0000313" key="3">
    <source>
        <dbReference type="EMBL" id="MFD1521627.1"/>
    </source>
</evidence>
<feature type="domain" description="Ketopantoate reductase N-terminal" evidence="2">
    <location>
        <begin position="4"/>
        <end position="151"/>
    </location>
</feature>
<dbReference type="Gene3D" id="3.90.1300.10">
    <property type="entry name" value="Amidase signature (AS) domain"/>
    <property type="match status" value="1"/>
</dbReference>
<gene>
    <name evidence="3" type="ORF">ACFSJD_29305</name>
</gene>
<comment type="caution">
    <text evidence="3">The sequence shown here is derived from an EMBL/GenBank/DDBJ whole genome shotgun (WGS) entry which is preliminary data.</text>
</comment>
<dbReference type="InterPro" id="IPR036928">
    <property type="entry name" value="AS_sf"/>
</dbReference>
<evidence type="ECO:0000259" key="1">
    <source>
        <dbReference type="Pfam" id="PF01425"/>
    </source>
</evidence>
<dbReference type="PANTHER" id="PTHR11895:SF176">
    <property type="entry name" value="AMIDASE AMID-RELATED"/>
    <property type="match status" value="1"/>
</dbReference>
<dbReference type="Pfam" id="PF02558">
    <property type="entry name" value="ApbA"/>
    <property type="match status" value="1"/>
</dbReference>
<dbReference type="InterPro" id="IPR013328">
    <property type="entry name" value="6PGD_dom2"/>
</dbReference>
<dbReference type="Gene3D" id="1.10.1040.10">
    <property type="entry name" value="N-(1-d-carboxylethyl)-l-norvaline Dehydrogenase, domain 2"/>
    <property type="match status" value="1"/>
</dbReference>
<accession>A0ABW4F3Y7</accession>
<dbReference type="Gene3D" id="3.40.50.720">
    <property type="entry name" value="NAD(P)-binding Rossmann-like Domain"/>
    <property type="match status" value="1"/>
</dbReference>
<dbReference type="EMBL" id="JBHUCO010000037">
    <property type="protein sequence ID" value="MFD1521627.1"/>
    <property type="molecule type" value="Genomic_DNA"/>
</dbReference>
<name>A0ABW4F3Y7_9PSEU</name>
<evidence type="ECO:0000259" key="2">
    <source>
        <dbReference type="Pfam" id="PF02558"/>
    </source>
</evidence>
<dbReference type="Proteomes" id="UP001597114">
    <property type="component" value="Unassembled WGS sequence"/>
</dbReference>